<dbReference type="Proteomes" id="UP000537130">
    <property type="component" value="Unassembled WGS sequence"/>
</dbReference>
<evidence type="ECO:0000256" key="1">
    <source>
        <dbReference type="PROSITE-ProRule" id="PRU00464"/>
    </source>
</evidence>
<dbReference type="PIRSF" id="PIRSF000714">
    <property type="entry name" value="HIT"/>
    <property type="match status" value="1"/>
</dbReference>
<dbReference type="GO" id="GO:0016787">
    <property type="term" value="F:hydrolase activity"/>
    <property type="evidence" value="ECO:0007669"/>
    <property type="project" value="UniProtKB-KW"/>
</dbReference>
<dbReference type="PROSITE" id="PS51084">
    <property type="entry name" value="HIT_2"/>
    <property type="match status" value="1"/>
</dbReference>
<dbReference type="InterPro" id="IPR026026">
    <property type="entry name" value="HIT_Hint"/>
</dbReference>
<protein>
    <submittedName>
        <fullName evidence="3">Diadenosine tetraphosphate (Ap4A) HIT family hydrolase</fullName>
    </submittedName>
</protein>
<accession>A0A7W4W4Y2</accession>
<dbReference type="Gene3D" id="3.30.428.10">
    <property type="entry name" value="HIT-like"/>
    <property type="match status" value="1"/>
</dbReference>
<dbReference type="RefSeq" id="WP_183410013.1">
    <property type="nucleotide sequence ID" value="NZ_JACHWY010000001.1"/>
</dbReference>
<sequence>MFQLDERLAADTIELGDLTLCRVLLMNDAQYPWVILVPRREGIREIFELSDTDQQQLLRESSAVSQAMADYFKAEKMNVAALGNMVPQLHIHHIARFSSDAAWPKPVWGVHPAKAYDESELASQVEALKRILIG</sequence>
<dbReference type="SUPFAM" id="SSF54197">
    <property type="entry name" value="HIT-like"/>
    <property type="match status" value="1"/>
</dbReference>
<feature type="domain" description="HIT" evidence="2">
    <location>
        <begin position="34"/>
        <end position="103"/>
    </location>
</feature>
<evidence type="ECO:0000313" key="3">
    <source>
        <dbReference type="EMBL" id="MBB3047385.1"/>
    </source>
</evidence>
<keyword evidence="4" id="KW-1185">Reference proteome</keyword>
<reference evidence="3 4" key="1">
    <citation type="submission" date="2020-08" db="EMBL/GenBank/DDBJ databases">
        <title>Genomic Encyclopedia of Type Strains, Phase III (KMG-III): the genomes of soil and plant-associated and newly described type strains.</title>
        <authorList>
            <person name="Whitman W."/>
        </authorList>
    </citation>
    <scope>NUCLEOTIDE SEQUENCE [LARGE SCALE GENOMIC DNA]</scope>
    <source>
        <strain evidence="3 4">CECT 8654</strain>
    </source>
</reference>
<gene>
    <name evidence="3" type="ORF">FHR99_001621</name>
</gene>
<dbReference type="InterPro" id="IPR011146">
    <property type="entry name" value="HIT-like"/>
</dbReference>
<comment type="caution">
    <text evidence="3">The sequence shown here is derived from an EMBL/GenBank/DDBJ whole genome shotgun (WGS) entry which is preliminary data.</text>
</comment>
<evidence type="ECO:0000313" key="4">
    <source>
        <dbReference type="Proteomes" id="UP000537130"/>
    </source>
</evidence>
<keyword evidence="3" id="KW-0378">Hydrolase</keyword>
<dbReference type="InterPro" id="IPR036265">
    <property type="entry name" value="HIT-like_sf"/>
</dbReference>
<name>A0A7W4W4Y2_9GAMM</name>
<organism evidence="3 4">
    <name type="scientific">Litorivivens lipolytica</name>
    <dbReference type="NCBI Taxonomy" id="1524264"/>
    <lineage>
        <taxon>Bacteria</taxon>
        <taxon>Pseudomonadati</taxon>
        <taxon>Pseudomonadota</taxon>
        <taxon>Gammaproteobacteria</taxon>
        <taxon>Litorivivens</taxon>
    </lineage>
</organism>
<comment type="caution">
    <text evidence="1">Lacks conserved residue(s) required for the propagation of feature annotation.</text>
</comment>
<evidence type="ECO:0000259" key="2">
    <source>
        <dbReference type="PROSITE" id="PS51084"/>
    </source>
</evidence>
<proteinExistence type="predicted"/>
<dbReference type="EMBL" id="JACHWY010000001">
    <property type="protein sequence ID" value="MBB3047385.1"/>
    <property type="molecule type" value="Genomic_DNA"/>
</dbReference>
<dbReference type="Pfam" id="PF01230">
    <property type="entry name" value="HIT"/>
    <property type="match status" value="1"/>
</dbReference>
<dbReference type="AlphaFoldDB" id="A0A7W4W4Y2"/>